<dbReference type="GO" id="GO:0005085">
    <property type="term" value="F:guanyl-nucleotide exchange factor activity"/>
    <property type="evidence" value="ECO:0007669"/>
    <property type="project" value="UniProtKB-KW"/>
</dbReference>
<keyword evidence="3" id="KW-0653">Protein transport</keyword>
<accession>A0A914CSH3</accession>
<evidence type="ECO:0000313" key="5">
    <source>
        <dbReference type="Proteomes" id="UP000887540"/>
    </source>
</evidence>
<evidence type="ECO:0000313" key="6">
    <source>
        <dbReference type="WBParaSite" id="ACRNAN_scaffold133.g6974.t1"/>
    </source>
</evidence>
<reference evidence="6" key="1">
    <citation type="submission" date="2022-11" db="UniProtKB">
        <authorList>
            <consortium name="WormBaseParasite"/>
        </authorList>
    </citation>
    <scope>IDENTIFICATION</scope>
</reference>
<evidence type="ECO:0000256" key="1">
    <source>
        <dbReference type="ARBA" id="ARBA00022448"/>
    </source>
</evidence>
<dbReference type="PANTHER" id="PTHR13276:SF0">
    <property type="entry name" value="GUANINE NUCLEOTIDE EXCHANGE FACTOR MSS4"/>
    <property type="match status" value="1"/>
</dbReference>
<dbReference type="InterPro" id="IPR011057">
    <property type="entry name" value="Mss4-like_sf"/>
</dbReference>
<dbReference type="PROSITE" id="PS51796">
    <property type="entry name" value="MSS4"/>
    <property type="match status" value="1"/>
</dbReference>
<keyword evidence="2" id="KW-0344">Guanine-nucleotide releasing factor</keyword>
<dbReference type="SUPFAM" id="SSF51316">
    <property type="entry name" value="Mss4-like"/>
    <property type="match status" value="1"/>
</dbReference>
<evidence type="ECO:0000256" key="4">
    <source>
        <dbReference type="SAM" id="MobiDB-lite"/>
    </source>
</evidence>
<keyword evidence="5" id="KW-1185">Reference proteome</keyword>
<dbReference type="GO" id="GO:0008270">
    <property type="term" value="F:zinc ion binding"/>
    <property type="evidence" value="ECO:0007669"/>
    <property type="project" value="TreeGrafter"/>
</dbReference>
<evidence type="ECO:0000256" key="2">
    <source>
        <dbReference type="ARBA" id="ARBA00022658"/>
    </source>
</evidence>
<organism evidence="5 6">
    <name type="scientific">Acrobeloides nanus</name>
    <dbReference type="NCBI Taxonomy" id="290746"/>
    <lineage>
        <taxon>Eukaryota</taxon>
        <taxon>Metazoa</taxon>
        <taxon>Ecdysozoa</taxon>
        <taxon>Nematoda</taxon>
        <taxon>Chromadorea</taxon>
        <taxon>Rhabditida</taxon>
        <taxon>Tylenchina</taxon>
        <taxon>Cephalobomorpha</taxon>
        <taxon>Cephaloboidea</taxon>
        <taxon>Cephalobidae</taxon>
        <taxon>Acrobeloides</taxon>
    </lineage>
</organism>
<dbReference type="FunFam" id="2.170.150.10:FF:000005">
    <property type="entry name" value="Guanine nucleotide exchange factor MSS4"/>
    <property type="match status" value="1"/>
</dbReference>
<dbReference type="InterPro" id="IPR011323">
    <property type="entry name" value="Mss4/transl-control_tumour"/>
</dbReference>
<dbReference type="Pfam" id="PF04421">
    <property type="entry name" value="Mss4"/>
    <property type="match status" value="1"/>
</dbReference>
<sequence>MSLSNDSEKATTPSASDPSLLNQSGKNSSKVVCAHCSSIIIQDNIAQLVDNRSFDLPLIYQKKEAPSLEKEALSAWWVVDDMFHFENVGFTNAHEGMKYLTCADCEIGPIGFVDLETKRNFVSLERVLHK</sequence>
<proteinExistence type="predicted"/>
<dbReference type="GO" id="GO:0007264">
    <property type="term" value="P:small GTPase-mediated signal transduction"/>
    <property type="evidence" value="ECO:0007669"/>
    <property type="project" value="InterPro"/>
</dbReference>
<dbReference type="AlphaFoldDB" id="A0A914CSH3"/>
<dbReference type="WBParaSite" id="ACRNAN_scaffold133.g6974.t1">
    <property type="protein sequence ID" value="ACRNAN_scaffold133.g6974.t1"/>
    <property type="gene ID" value="ACRNAN_scaffold133.g6974"/>
</dbReference>
<dbReference type="GO" id="GO:0016020">
    <property type="term" value="C:membrane"/>
    <property type="evidence" value="ECO:0007669"/>
    <property type="project" value="TreeGrafter"/>
</dbReference>
<evidence type="ECO:0000256" key="3">
    <source>
        <dbReference type="ARBA" id="ARBA00022927"/>
    </source>
</evidence>
<dbReference type="GO" id="GO:0015031">
    <property type="term" value="P:protein transport"/>
    <property type="evidence" value="ECO:0007669"/>
    <property type="project" value="UniProtKB-KW"/>
</dbReference>
<dbReference type="InterPro" id="IPR007515">
    <property type="entry name" value="Mss4"/>
</dbReference>
<keyword evidence="1" id="KW-0813">Transport</keyword>
<dbReference type="Proteomes" id="UP000887540">
    <property type="component" value="Unplaced"/>
</dbReference>
<dbReference type="Gene3D" id="2.170.150.10">
    <property type="entry name" value="Metal Binding Protein, Guanine Nucleotide Exchange Factor, Chain A"/>
    <property type="match status" value="1"/>
</dbReference>
<dbReference type="GO" id="GO:0006892">
    <property type="term" value="P:post-Golgi vesicle-mediated transport"/>
    <property type="evidence" value="ECO:0007669"/>
    <property type="project" value="TreeGrafter"/>
</dbReference>
<feature type="region of interest" description="Disordered" evidence="4">
    <location>
        <begin position="1"/>
        <end position="26"/>
    </location>
</feature>
<protein>
    <submittedName>
        <fullName evidence="6">Guanine nucleotide exchange factor MSS4</fullName>
    </submittedName>
</protein>
<name>A0A914CSH3_9BILA</name>
<dbReference type="GO" id="GO:0005829">
    <property type="term" value="C:cytosol"/>
    <property type="evidence" value="ECO:0007669"/>
    <property type="project" value="TreeGrafter"/>
</dbReference>
<dbReference type="PANTHER" id="PTHR13276">
    <property type="entry name" value="GUANINE NUCLEOTIDE EXCHANGE FACTOR MSS4"/>
    <property type="match status" value="1"/>
</dbReference>